<name>A0ABY5YHG4_9DEIO</name>
<gene>
    <name evidence="2" type="ORF">N0D28_00685</name>
</gene>
<keyword evidence="1" id="KW-1133">Transmembrane helix</keyword>
<sequence length="613" mass="65478">MKKYKDQGIAVVSVLIMMVVLMAILTAYFTLTLSELKTGRYSLAAQQGFYAAEGGLNLRAELVRATFVGYQRPVGNSPTVPGPSNPTGPLPCTGSNLGSGDFICTPYTIGGRTVRTYVTDITKYVAGQPETGTVQPGDVYVGLNYQQYAYRVQSDAYNTKTGEKEASLFMNFQSRLVPLFQFAAFYTNDLEFHPGPPMTLNGRVHTNANLFLNSGAPLTINGKTTAGQSIYRFGKDGRSCDTAGSVVISSVTMPCKGASRDLVNDKITGSLLTPFNKNVLDQQQALTVPTISSLRPDPANELWSKADLRIVAYKNGSTFSLQVVNADKSINYPATLRLAACNPAPSPSVPIPSQAVAVKVGGLYDGREQKSMTVIEVDQKKLMDCIAGGGFTNGDNLPLTIDDATGGGLVWNFSFGDSNAAQDANINGTTAFPTAYGVKIINADALGTSSGATAIKGLTIVSNQQVYIKGNYNTINKKPAAVLADAVNVLSSAVNEPLTATISTGKAVPTTVNAAFLSGIDVTTSSNYNGGLQNYIRFHENWDTVSMTYLGSFVSLGTSLHTQGKQSGTGVAGYYNAPNRNWGYDTDFNNATNLPPLTPRFVYLRQLLFARSW</sequence>
<evidence type="ECO:0000313" key="2">
    <source>
        <dbReference type="EMBL" id="UWX64228.1"/>
    </source>
</evidence>
<keyword evidence="3" id="KW-1185">Reference proteome</keyword>
<proteinExistence type="predicted"/>
<keyword evidence="1" id="KW-0472">Membrane</keyword>
<accession>A0ABY5YHG4</accession>
<keyword evidence="1" id="KW-0812">Transmembrane</keyword>
<dbReference type="Proteomes" id="UP001060261">
    <property type="component" value="Chromosome"/>
</dbReference>
<dbReference type="RefSeq" id="WP_260560503.1">
    <property type="nucleotide sequence ID" value="NZ_BAABEC010000027.1"/>
</dbReference>
<evidence type="ECO:0000256" key="1">
    <source>
        <dbReference type="SAM" id="Phobius"/>
    </source>
</evidence>
<dbReference type="EMBL" id="CP104213">
    <property type="protein sequence ID" value="UWX64228.1"/>
    <property type="molecule type" value="Genomic_DNA"/>
</dbReference>
<organism evidence="2 3">
    <name type="scientific">Deinococcus rubellus</name>
    <dbReference type="NCBI Taxonomy" id="1889240"/>
    <lineage>
        <taxon>Bacteria</taxon>
        <taxon>Thermotogati</taxon>
        <taxon>Deinococcota</taxon>
        <taxon>Deinococci</taxon>
        <taxon>Deinococcales</taxon>
        <taxon>Deinococcaceae</taxon>
        <taxon>Deinococcus</taxon>
    </lineage>
</organism>
<feature type="transmembrane region" description="Helical" evidence="1">
    <location>
        <begin position="9"/>
        <end position="31"/>
    </location>
</feature>
<protein>
    <submittedName>
        <fullName evidence="2">Pilus assembly PilX N-terminal domain-containing protein</fullName>
    </submittedName>
</protein>
<evidence type="ECO:0000313" key="3">
    <source>
        <dbReference type="Proteomes" id="UP001060261"/>
    </source>
</evidence>
<reference evidence="2" key="1">
    <citation type="submission" date="2022-09" db="EMBL/GenBank/DDBJ databases">
        <title>genome sequence of Deinococcus rubellus.</title>
        <authorList>
            <person name="Srinivasan S."/>
        </authorList>
    </citation>
    <scope>NUCLEOTIDE SEQUENCE</scope>
    <source>
        <strain evidence="2">Ant6</strain>
    </source>
</reference>